<dbReference type="CDD" id="cd04665">
    <property type="entry name" value="NUDIX_RppH"/>
    <property type="match status" value="1"/>
</dbReference>
<accession>A0A916K1X2</accession>
<dbReference type="RefSeq" id="WP_218092858.1">
    <property type="nucleotide sequence ID" value="NZ_CAJVAS010000012.1"/>
</dbReference>
<protein>
    <recommendedName>
        <fullName evidence="1">Nudix hydrolase domain-containing protein</fullName>
    </recommendedName>
</protein>
<feature type="domain" description="Nudix hydrolase" evidence="1">
    <location>
        <begin position="12"/>
        <end position="131"/>
    </location>
</feature>
<evidence type="ECO:0000313" key="3">
    <source>
        <dbReference type="Proteomes" id="UP000693672"/>
    </source>
</evidence>
<dbReference type="PANTHER" id="PTHR43222:SF2">
    <property type="entry name" value="NUDIX HYDROLASE 23, CHLOROPLASTIC"/>
    <property type="match status" value="1"/>
</dbReference>
<dbReference type="PROSITE" id="PS51462">
    <property type="entry name" value="NUDIX"/>
    <property type="match status" value="1"/>
</dbReference>
<name>A0A916K1X2_9BACL</name>
<dbReference type="PROSITE" id="PS00893">
    <property type="entry name" value="NUDIX_BOX"/>
    <property type="match status" value="1"/>
</dbReference>
<dbReference type="EMBL" id="CAJVAS010000012">
    <property type="protein sequence ID" value="CAG7629377.1"/>
    <property type="molecule type" value="Genomic_DNA"/>
</dbReference>
<dbReference type="Proteomes" id="UP000693672">
    <property type="component" value="Unassembled WGS sequence"/>
</dbReference>
<sequence length="149" mass="17775">MQCEWYGLHEIDSDLIQYVVMIAEYNDQIIMIRNKQRQLWELPGGKREPNEDLIQAASRELYEETGAIRFELIPFAVYLMNGSYGMMFFAKVNKLDELPNYEIAEIQFVDSLPENLLYGSVYYEMYSHWMEMKQRHWTSTKVEYAGFLN</sequence>
<dbReference type="InterPro" id="IPR020084">
    <property type="entry name" value="NUDIX_hydrolase_CS"/>
</dbReference>
<comment type="caution">
    <text evidence="2">The sequence shown here is derived from an EMBL/GenBank/DDBJ whole genome shotgun (WGS) entry which is preliminary data.</text>
</comment>
<dbReference type="InterPro" id="IPR014078">
    <property type="entry name" value="Nudix_YtkD"/>
</dbReference>
<keyword evidence="3" id="KW-1185">Reference proteome</keyword>
<dbReference type="PANTHER" id="PTHR43222">
    <property type="entry name" value="NUDIX HYDROLASE 23"/>
    <property type="match status" value="1"/>
</dbReference>
<dbReference type="AlphaFoldDB" id="A0A916K1X2"/>
<reference evidence="2" key="1">
    <citation type="submission" date="2021-06" db="EMBL/GenBank/DDBJ databases">
        <authorList>
            <person name="Criscuolo A."/>
        </authorList>
    </citation>
    <scope>NUCLEOTIDE SEQUENCE</scope>
    <source>
        <strain evidence="2">CIP111600</strain>
    </source>
</reference>
<dbReference type="InterPro" id="IPR000086">
    <property type="entry name" value="NUDIX_hydrolase_dom"/>
</dbReference>
<dbReference type="Pfam" id="PF00293">
    <property type="entry name" value="NUDIX"/>
    <property type="match status" value="1"/>
</dbReference>
<gene>
    <name evidence="2" type="ORF">PAESOLCIP111_03097</name>
</gene>
<proteinExistence type="predicted"/>
<evidence type="ECO:0000259" key="1">
    <source>
        <dbReference type="PROSITE" id="PS51462"/>
    </source>
</evidence>
<dbReference type="GO" id="GO:0016787">
    <property type="term" value="F:hydrolase activity"/>
    <property type="evidence" value="ECO:0007669"/>
    <property type="project" value="InterPro"/>
</dbReference>
<evidence type="ECO:0000313" key="2">
    <source>
        <dbReference type="EMBL" id="CAG7629377.1"/>
    </source>
</evidence>
<organism evidence="2 3">
    <name type="scientific">Paenibacillus solanacearum</name>
    <dbReference type="NCBI Taxonomy" id="2048548"/>
    <lineage>
        <taxon>Bacteria</taxon>
        <taxon>Bacillati</taxon>
        <taxon>Bacillota</taxon>
        <taxon>Bacilli</taxon>
        <taxon>Bacillales</taxon>
        <taxon>Paenibacillaceae</taxon>
        <taxon>Paenibacillus</taxon>
    </lineage>
</organism>